<evidence type="ECO:0000313" key="1">
    <source>
        <dbReference type="EMBL" id="KKN81145.1"/>
    </source>
</evidence>
<reference evidence="1" key="1">
    <citation type="journal article" date="2015" name="Nature">
        <title>Complex archaea that bridge the gap between prokaryotes and eukaryotes.</title>
        <authorList>
            <person name="Spang A."/>
            <person name="Saw J.H."/>
            <person name="Jorgensen S.L."/>
            <person name="Zaremba-Niedzwiedzka K."/>
            <person name="Martijn J."/>
            <person name="Lind A.E."/>
            <person name="van Eijk R."/>
            <person name="Schleper C."/>
            <person name="Guy L."/>
            <person name="Ettema T.J."/>
        </authorList>
    </citation>
    <scope>NUCLEOTIDE SEQUENCE</scope>
</reference>
<proteinExistence type="predicted"/>
<protein>
    <submittedName>
        <fullName evidence="1">Uncharacterized protein</fullName>
    </submittedName>
</protein>
<sequence>MKNLHFVPSIAMTGLDFLIEKYGSNSDVFLSDAGIDPISLTRPDLPVDGQKLIDAIELLARQSKQRYLGLQLGKV</sequence>
<comment type="caution">
    <text evidence="1">The sequence shown here is derived from an EMBL/GenBank/DDBJ whole genome shotgun (WGS) entry which is preliminary data.</text>
</comment>
<dbReference type="AlphaFoldDB" id="A0A0F9TIP7"/>
<name>A0A0F9TIP7_9ZZZZ</name>
<gene>
    <name evidence="1" type="ORF">LCGC14_0322090</name>
</gene>
<dbReference type="EMBL" id="LAZR01000219">
    <property type="protein sequence ID" value="KKN81145.1"/>
    <property type="molecule type" value="Genomic_DNA"/>
</dbReference>
<organism evidence="1">
    <name type="scientific">marine sediment metagenome</name>
    <dbReference type="NCBI Taxonomy" id="412755"/>
    <lineage>
        <taxon>unclassified sequences</taxon>
        <taxon>metagenomes</taxon>
        <taxon>ecological metagenomes</taxon>
    </lineage>
</organism>
<accession>A0A0F9TIP7</accession>